<gene>
    <name evidence="2" type="ORF">S01H4_04588</name>
</gene>
<protein>
    <submittedName>
        <fullName evidence="2">Uncharacterized protein</fullName>
    </submittedName>
</protein>
<keyword evidence="1" id="KW-1133">Transmembrane helix</keyword>
<dbReference type="AlphaFoldDB" id="X1A4V0"/>
<feature type="transmembrane region" description="Helical" evidence="1">
    <location>
        <begin position="123"/>
        <end position="142"/>
    </location>
</feature>
<dbReference type="EMBL" id="BART01001243">
    <property type="protein sequence ID" value="GAG65197.1"/>
    <property type="molecule type" value="Genomic_DNA"/>
</dbReference>
<evidence type="ECO:0000313" key="2">
    <source>
        <dbReference type="EMBL" id="GAG65197.1"/>
    </source>
</evidence>
<name>X1A4V0_9ZZZZ</name>
<proteinExistence type="predicted"/>
<sequence length="167" mass="20103">MSYDNFIFIFDAQNKIGGFWKGEFAEEFDEIFAKEIIEKIIKKFGDLDFRIFDTLDPKNEEDNNNKILKIEILKRLPNKTLWKIKRRISSLFVSKKIRSKIGEFRTFDSSWKWRRDLLNLENISKLSITNILIMFITIIFIYNIGILQLYDGTLSFLFFPFHFFLMK</sequence>
<organism evidence="2">
    <name type="scientific">marine sediment metagenome</name>
    <dbReference type="NCBI Taxonomy" id="412755"/>
    <lineage>
        <taxon>unclassified sequences</taxon>
        <taxon>metagenomes</taxon>
        <taxon>ecological metagenomes</taxon>
    </lineage>
</organism>
<comment type="caution">
    <text evidence="2">The sequence shown here is derived from an EMBL/GenBank/DDBJ whole genome shotgun (WGS) entry which is preliminary data.</text>
</comment>
<keyword evidence="1" id="KW-0812">Transmembrane</keyword>
<accession>X1A4V0</accession>
<evidence type="ECO:0000256" key="1">
    <source>
        <dbReference type="SAM" id="Phobius"/>
    </source>
</evidence>
<reference evidence="2" key="1">
    <citation type="journal article" date="2014" name="Front. Microbiol.">
        <title>High frequency of phylogenetically diverse reductive dehalogenase-homologous genes in deep subseafloor sedimentary metagenomes.</title>
        <authorList>
            <person name="Kawai M."/>
            <person name="Futagami T."/>
            <person name="Toyoda A."/>
            <person name="Takaki Y."/>
            <person name="Nishi S."/>
            <person name="Hori S."/>
            <person name="Arai W."/>
            <person name="Tsubouchi T."/>
            <person name="Morono Y."/>
            <person name="Uchiyama I."/>
            <person name="Ito T."/>
            <person name="Fujiyama A."/>
            <person name="Inagaki F."/>
            <person name="Takami H."/>
        </authorList>
    </citation>
    <scope>NUCLEOTIDE SEQUENCE</scope>
    <source>
        <strain evidence="2">Expedition CK06-06</strain>
    </source>
</reference>
<keyword evidence="1" id="KW-0472">Membrane</keyword>